<reference evidence="2 3" key="1">
    <citation type="submission" date="2019-06" db="EMBL/GenBank/DDBJ databases">
        <title>Whole genome sequence for Rhodospirillaceae sp. R148.</title>
        <authorList>
            <person name="Wang G."/>
        </authorList>
    </citation>
    <scope>NUCLEOTIDE SEQUENCE [LARGE SCALE GENOMIC DNA]</scope>
    <source>
        <strain evidence="2 3">R148</strain>
    </source>
</reference>
<sequence>MSEDKHEEEAADQETADIVLDAELDAPPEKVWRAISRPEFREQWLPGRDLRNAEPVSSEAEAEISYRMKDDAPPFLESIVTFRITPHADGRTRLRILHVLADERVTPQPLEAANSNRPLLMRAMLRAA</sequence>
<dbReference type="EMBL" id="VHSH01000021">
    <property type="protein sequence ID" value="TQV69737.1"/>
    <property type="molecule type" value="Genomic_DNA"/>
</dbReference>
<dbReference type="Gene3D" id="3.30.530.20">
    <property type="match status" value="1"/>
</dbReference>
<dbReference type="AlphaFoldDB" id="A0A545SXP4"/>
<proteinExistence type="predicted"/>
<keyword evidence="3" id="KW-1185">Reference proteome</keyword>
<dbReference type="CDD" id="cd07814">
    <property type="entry name" value="SRPBCC_CalC_Aha1-like"/>
    <property type="match status" value="1"/>
</dbReference>
<dbReference type="SUPFAM" id="SSF55961">
    <property type="entry name" value="Bet v1-like"/>
    <property type="match status" value="1"/>
</dbReference>
<dbReference type="OrthoDB" id="9803476at2"/>
<evidence type="ECO:0000313" key="3">
    <source>
        <dbReference type="Proteomes" id="UP000315252"/>
    </source>
</evidence>
<protein>
    <submittedName>
        <fullName evidence="2">Polyketide cyclase</fullName>
    </submittedName>
</protein>
<evidence type="ECO:0000313" key="2">
    <source>
        <dbReference type="EMBL" id="TQV69737.1"/>
    </source>
</evidence>
<feature type="region of interest" description="Disordered" evidence="1">
    <location>
        <begin position="1"/>
        <end position="23"/>
    </location>
</feature>
<dbReference type="InterPro" id="IPR023393">
    <property type="entry name" value="START-like_dom_sf"/>
</dbReference>
<dbReference type="RefSeq" id="WP_142899928.1">
    <property type="nucleotide sequence ID" value="NZ_ML660072.1"/>
</dbReference>
<accession>A0A545SXP4</accession>
<dbReference type="Proteomes" id="UP000315252">
    <property type="component" value="Unassembled WGS sequence"/>
</dbReference>
<gene>
    <name evidence="2" type="ORF">FKG95_28795</name>
</gene>
<organism evidence="2 3">
    <name type="scientific">Denitrobaculum tricleocarpae</name>
    <dbReference type="NCBI Taxonomy" id="2591009"/>
    <lineage>
        <taxon>Bacteria</taxon>
        <taxon>Pseudomonadati</taxon>
        <taxon>Pseudomonadota</taxon>
        <taxon>Alphaproteobacteria</taxon>
        <taxon>Rhodospirillales</taxon>
        <taxon>Rhodospirillaceae</taxon>
        <taxon>Denitrobaculum</taxon>
    </lineage>
</organism>
<comment type="caution">
    <text evidence="2">The sequence shown here is derived from an EMBL/GenBank/DDBJ whole genome shotgun (WGS) entry which is preliminary data.</text>
</comment>
<name>A0A545SXP4_9PROT</name>
<evidence type="ECO:0000256" key="1">
    <source>
        <dbReference type="SAM" id="MobiDB-lite"/>
    </source>
</evidence>
<feature type="compositionally biased region" description="Acidic residues" evidence="1">
    <location>
        <begin position="9"/>
        <end position="23"/>
    </location>
</feature>